<dbReference type="Proteomes" id="UP000593579">
    <property type="component" value="Unassembled WGS sequence"/>
</dbReference>
<reference evidence="2 3" key="1">
    <citation type="journal article" date="2019" name="Genome Biol. Evol.">
        <title>Insights into the evolution of the New World diploid cottons (Gossypium, subgenus Houzingenia) based on genome sequencing.</title>
        <authorList>
            <person name="Grover C.E."/>
            <person name="Arick M.A. 2nd"/>
            <person name="Thrash A."/>
            <person name="Conover J.L."/>
            <person name="Sanders W.S."/>
            <person name="Peterson D.G."/>
            <person name="Frelichowski J.E."/>
            <person name="Scheffler J.A."/>
            <person name="Scheffler B.E."/>
            <person name="Wendel J.F."/>
        </authorList>
    </citation>
    <scope>NUCLEOTIDE SEQUENCE [LARGE SCALE GENOMIC DNA]</scope>
    <source>
        <strain evidence="2">5</strain>
        <tissue evidence="2">Leaf</tissue>
    </source>
</reference>
<dbReference type="OrthoDB" id="10357784at2759"/>
<organism evidence="2 3">
    <name type="scientific">Gossypium gossypioides</name>
    <name type="common">Mexican cotton</name>
    <name type="synonym">Selera gossypioides</name>
    <dbReference type="NCBI Taxonomy" id="34282"/>
    <lineage>
        <taxon>Eukaryota</taxon>
        <taxon>Viridiplantae</taxon>
        <taxon>Streptophyta</taxon>
        <taxon>Embryophyta</taxon>
        <taxon>Tracheophyta</taxon>
        <taxon>Spermatophyta</taxon>
        <taxon>Magnoliopsida</taxon>
        <taxon>eudicotyledons</taxon>
        <taxon>Gunneridae</taxon>
        <taxon>Pentapetalae</taxon>
        <taxon>rosids</taxon>
        <taxon>malvids</taxon>
        <taxon>Malvales</taxon>
        <taxon>Malvaceae</taxon>
        <taxon>Malvoideae</taxon>
        <taxon>Gossypium</taxon>
    </lineage>
</organism>
<keyword evidence="3" id="KW-1185">Reference proteome</keyword>
<dbReference type="EMBL" id="JABEZY010000009">
    <property type="protein sequence ID" value="MBA0745571.1"/>
    <property type="molecule type" value="Genomic_DNA"/>
</dbReference>
<feature type="region of interest" description="Disordered" evidence="1">
    <location>
        <begin position="28"/>
        <end position="69"/>
    </location>
</feature>
<evidence type="ECO:0000313" key="3">
    <source>
        <dbReference type="Proteomes" id="UP000593579"/>
    </source>
</evidence>
<comment type="caution">
    <text evidence="2">The sequence shown here is derived from an EMBL/GenBank/DDBJ whole genome shotgun (WGS) entry which is preliminary data.</text>
</comment>
<dbReference type="AlphaFoldDB" id="A0A7J9CAU2"/>
<feature type="region of interest" description="Disordered" evidence="1">
    <location>
        <begin position="1"/>
        <end position="20"/>
    </location>
</feature>
<gene>
    <name evidence="2" type="ORF">Gogos_008143</name>
</gene>
<evidence type="ECO:0000256" key="1">
    <source>
        <dbReference type="SAM" id="MobiDB-lite"/>
    </source>
</evidence>
<protein>
    <submittedName>
        <fullName evidence="2">Uncharacterized protein</fullName>
    </submittedName>
</protein>
<name>A0A7J9CAU2_GOSGO</name>
<sequence length="152" mass="16781">MAMAALSISENDNKEDISPFSSKTLLSLLPKSSSSTKKPRPRKPLQDITNLLLPQISSTLPPPNAANPVSPQANCMKSRFVYNCINLRSECRLLNANINGENQTTSYRMLSLSTSSGKVYRFSTGIRDDLSENEDLYESKRLSPGGPDPKHH</sequence>
<proteinExistence type="predicted"/>
<feature type="region of interest" description="Disordered" evidence="1">
    <location>
        <begin position="133"/>
        <end position="152"/>
    </location>
</feature>
<accession>A0A7J9CAU2</accession>
<evidence type="ECO:0000313" key="2">
    <source>
        <dbReference type="EMBL" id="MBA0745571.1"/>
    </source>
</evidence>